<organism evidence="1 2">
    <name type="scientific">Mycena albidolilacea</name>
    <dbReference type="NCBI Taxonomy" id="1033008"/>
    <lineage>
        <taxon>Eukaryota</taxon>
        <taxon>Fungi</taxon>
        <taxon>Dikarya</taxon>
        <taxon>Basidiomycota</taxon>
        <taxon>Agaricomycotina</taxon>
        <taxon>Agaricomycetes</taxon>
        <taxon>Agaricomycetidae</taxon>
        <taxon>Agaricales</taxon>
        <taxon>Marasmiineae</taxon>
        <taxon>Mycenaceae</taxon>
        <taxon>Mycena</taxon>
    </lineage>
</organism>
<feature type="non-terminal residue" evidence="1">
    <location>
        <position position="1"/>
    </location>
</feature>
<gene>
    <name evidence="1" type="ORF">DFH08DRAFT_654486</name>
</gene>
<protein>
    <recommendedName>
        <fullName evidence="3">F-box domain-containing protein</fullName>
    </recommendedName>
</protein>
<dbReference type="AlphaFoldDB" id="A0AAD6ZM78"/>
<evidence type="ECO:0000313" key="2">
    <source>
        <dbReference type="Proteomes" id="UP001218218"/>
    </source>
</evidence>
<feature type="non-terminal residue" evidence="1">
    <location>
        <position position="94"/>
    </location>
</feature>
<name>A0AAD6ZM78_9AGAR</name>
<sequence length="94" mass="10581">RIAKIDTEIELQKEPLKKLERDKSLAQRQLNAARDPVARLSLEISSEIFVQTLAPFPEPGALHAPMLLRNICNAWSDIALSTPELWAAIHINFP</sequence>
<proteinExistence type="predicted"/>
<evidence type="ECO:0008006" key="3">
    <source>
        <dbReference type="Google" id="ProtNLM"/>
    </source>
</evidence>
<keyword evidence="2" id="KW-1185">Reference proteome</keyword>
<evidence type="ECO:0000313" key="1">
    <source>
        <dbReference type="EMBL" id="KAJ7328970.1"/>
    </source>
</evidence>
<reference evidence="1" key="1">
    <citation type="submission" date="2023-03" db="EMBL/GenBank/DDBJ databases">
        <title>Massive genome expansion in bonnet fungi (Mycena s.s.) driven by repeated elements and novel gene families across ecological guilds.</title>
        <authorList>
            <consortium name="Lawrence Berkeley National Laboratory"/>
            <person name="Harder C.B."/>
            <person name="Miyauchi S."/>
            <person name="Viragh M."/>
            <person name="Kuo A."/>
            <person name="Thoen E."/>
            <person name="Andreopoulos B."/>
            <person name="Lu D."/>
            <person name="Skrede I."/>
            <person name="Drula E."/>
            <person name="Henrissat B."/>
            <person name="Morin E."/>
            <person name="Kohler A."/>
            <person name="Barry K."/>
            <person name="LaButti K."/>
            <person name="Morin E."/>
            <person name="Salamov A."/>
            <person name="Lipzen A."/>
            <person name="Mereny Z."/>
            <person name="Hegedus B."/>
            <person name="Baldrian P."/>
            <person name="Stursova M."/>
            <person name="Weitz H."/>
            <person name="Taylor A."/>
            <person name="Grigoriev I.V."/>
            <person name="Nagy L.G."/>
            <person name="Martin F."/>
            <person name="Kauserud H."/>
        </authorList>
    </citation>
    <scope>NUCLEOTIDE SEQUENCE</scope>
    <source>
        <strain evidence="1">CBHHK002</strain>
    </source>
</reference>
<accession>A0AAD6ZM78</accession>
<dbReference type="Proteomes" id="UP001218218">
    <property type="component" value="Unassembled WGS sequence"/>
</dbReference>
<dbReference type="EMBL" id="JARIHO010000038">
    <property type="protein sequence ID" value="KAJ7328970.1"/>
    <property type="molecule type" value="Genomic_DNA"/>
</dbReference>
<comment type="caution">
    <text evidence="1">The sequence shown here is derived from an EMBL/GenBank/DDBJ whole genome shotgun (WGS) entry which is preliminary data.</text>
</comment>